<accession>A0ABX6F1V9</accession>
<evidence type="ECO:0000313" key="4">
    <source>
        <dbReference type="EMBL" id="QGN17323.1"/>
    </source>
</evidence>
<keyword evidence="2" id="KW-0812">Transmembrane</keyword>
<feature type="transmembrane region" description="Helical" evidence="2">
    <location>
        <begin position="202"/>
        <end position="224"/>
    </location>
</feature>
<feature type="compositionally biased region" description="Basic and acidic residues" evidence="1">
    <location>
        <begin position="99"/>
        <end position="108"/>
    </location>
</feature>
<dbReference type="Pfam" id="PF00561">
    <property type="entry name" value="Abhydrolase_1"/>
    <property type="match status" value="1"/>
</dbReference>
<feature type="compositionally biased region" description="Polar residues" evidence="1">
    <location>
        <begin position="1"/>
        <end position="27"/>
    </location>
</feature>
<evidence type="ECO:0000256" key="1">
    <source>
        <dbReference type="SAM" id="MobiDB-lite"/>
    </source>
</evidence>
<evidence type="ECO:0000313" key="5">
    <source>
        <dbReference type="Proteomes" id="UP000422736"/>
    </source>
</evidence>
<keyword evidence="2" id="KW-0472">Membrane</keyword>
<proteinExistence type="predicted"/>
<feature type="transmembrane region" description="Helical" evidence="2">
    <location>
        <begin position="171"/>
        <end position="190"/>
    </location>
</feature>
<reference evidence="4 5" key="2">
    <citation type="submission" date="2019-11" db="EMBL/GenBank/DDBJ databases">
        <authorList>
            <person name="Lu H."/>
        </authorList>
    </citation>
    <scope>NUCLEOTIDE SEQUENCE [LARGE SCALE GENOMIC DNA]</scope>
    <source>
        <strain evidence="4 5">FIM1</strain>
    </source>
</reference>
<feature type="domain" description="AB hydrolase-1" evidence="3">
    <location>
        <begin position="378"/>
        <end position="492"/>
    </location>
</feature>
<evidence type="ECO:0000259" key="3">
    <source>
        <dbReference type="Pfam" id="PF00561"/>
    </source>
</evidence>
<dbReference type="Proteomes" id="UP000422736">
    <property type="component" value="Chromosome 6"/>
</dbReference>
<keyword evidence="2" id="KW-1133">Transmembrane helix</keyword>
<dbReference type="EMBL" id="CP015059">
    <property type="protein sequence ID" value="QGN17323.1"/>
    <property type="molecule type" value="Genomic_DNA"/>
</dbReference>
<dbReference type="InterPro" id="IPR052370">
    <property type="entry name" value="Meta-cleavage_hydrolase"/>
</dbReference>
<dbReference type="InterPro" id="IPR029058">
    <property type="entry name" value="AB_hydrolase_fold"/>
</dbReference>
<sequence length="657" mass="74652">MDKASECNNSVVTSNRSLKSSTKSGNIVMQGETDEAGTRAVTATREISPVPFPGKYSSNDESRESTENEPLLARGGGKSSHRTLGVVAPEPVNNVNGSRNDDVHYSDDDSMLPRDPSDLLYSVRRDYRRFIHKSKTLLNIMVFINTLWLVTTFISDFFFNMNFLRNRITSFQDLTLIFVSIIANSLTLWFNKVGLHSSLDKYLNVILCGLTLFNLGINLLVGYIRQRLGLLGICTFLWAAVSFGVSAIMDQYLCDFNKKFHPNNYADAEADNDDLNDPAHKKETSRHTLTEWVSIGFRTTVKVILLLYFILFTLNNILFTLDCFLTSRQVTQAKVSTEANAASYDAFHWAGPDHNYQIHLKCYGDVFGEGDDDENKQPIVLFEHGGADTAFLSATWIQELYHLNRVQRYCTYERPGYGLSDSPPAPISISMMADALKHVLLKEANIKGPFTTVGYDLGGLFTQVFTAKNIDLVDSMLLVESWHPDLLLKNYISRLLPGDDNDDPEDHGRLPDEINRHNGFVIWWKGILSTFNIKLQTSWMLAHHGSKERIYGRDMIYQGKYLRIKFLESVTSSLLSYKDVLNSLDNLKEVKMSVISSNELIKKSPQWGNWQRELSKISTKTQEWKIVDGGHQIYKYGLGKQQAQDVLLRLIDEKDRY</sequence>
<protein>
    <submittedName>
        <fullName evidence="4">Vacuolar membrane protein SCY_4679</fullName>
    </submittedName>
</protein>
<dbReference type="PANTHER" id="PTHR43139:SF52">
    <property type="entry name" value="SI:DKEY-122A22.2"/>
    <property type="match status" value="1"/>
</dbReference>
<dbReference type="InterPro" id="IPR000073">
    <property type="entry name" value="AB_hydrolase_1"/>
</dbReference>
<evidence type="ECO:0000256" key="2">
    <source>
        <dbReference type="SAM" id="Phobius"/>
    </source>
</evidence>
<dbReference type="PANTHER" id="PTHR43139">
    <property type="entry name" value="SI:DKEY-122A22.2"/>
    <property type="match status" value="1"/>
</dbReference>
<feature type="transmembrane region" description="Helical" evidence="2">
    <location>
        <begin position="303"/>
        <end position="321"/>
    </location>
</feature>
<dbReference type="InterPro" id="IPR019431">
    <property type="entry name" value="DUF2417"/>
</dbReference>
<feature type="region of interest" description="Disordered" evidence="1">
    <location>
        <begin position="1"/>
        <end position="108"/>
    </location>
</feature>
<dbReference type="SUPFAM" id="SSF53474">
    <property type="entry name" value="alpha/beta-Hydrolases"/>
    <property type="match status" value="1"/>
</dbReference>
<dbReference type="Gene3D" id="3.40.50.1820">
    <property type="entry name" value="alpha/beta hydrolase"/>
    <property type="match status" value="1"/>
</dbReference>
<keyword evidence="5" id="KW-1185">Reference proteome</keyword>
<organism evidence="4 5">
    <name type="scientific">Kluyveromyces marxianus</name>
    <name type="common">Yeast</name>
    <name type="synonym">Candida kefyr</name>
    <dbReference type="NCBI Taxonomy" id="4911"/>
    <lineage>
        <taxon>Eukaryota</taxon>
        <taxon>Fungi</taxon>
        <taxon>Dikarya</taxon>
        <taxon>Ascomycota</taxon>
        <taxon>Saccharomycotina</taxon>
        <taxon>Saccharomycetes</taxon>
        <taxon>Saccharomycetales</taxon>
        <taxon>Saccharomycetaceae</taxon>
        <taxon>Kluyveromyces</taxon>
    </lineage>
</organism>
<feature type="transmembrane region" description="Helical" evidence="2">
    <location>
        <begin position="137"/>
        <end position="159"/>
    </location>
</feature>
<feature type="transmembrane region" description="Helical" evidence="2">
    <location>
        <begin position="230"/>
        <end position="249"/>
    </location>
</feature>
<name>A0ABX6F1V9_KLUMA</name>
<dbReference type="Pfam" id="PF10329">
    <property type="entry name" value="DUF2417"/>
    <property type="match status" value="1"/>
</dbReference>
<gene>
    <name evidence="4" type="ORF">FIM1_4055</name>
</gene>
<reference evidence="4 5" key="1">
    <citation type="submission" date="2016-03" db="EMBL/GenBank/DDBJ databases">
        <title>How can Kluyveromyces marxianus grow so fast - potential evolutionary course in Saccharomyces Complex revealed by comparative genomics.</title>
        <authorList>
            <person name="Mo W."/>
            <person name="Lu W."/>
            <person name="Yang X."/>
            <person name="Qi J."/>
            <person name="Lv H."/>
        </authorList>
    </citation>
    <scope>NUCLEOTIDE SEQUENCE [LARGE SCALE GENOMIC DNA]</scope>
    <source>
        <strain evidence="4 5">FIM1</strain>
    </source>
</reference>